<gene>
    <name evidence="1" type="ORF">FF011L_03400</name>
</gene>
<evidence type="ECO:0000313" key="2">
    <source>
        <dbReference type="Proteomes" id="UP000320672"/>
    </source>
</evidence>
<dbReference type="EMBL" id="CP036262">
    <property type="protein sequence ID" value="QDS91610.1"/>
    <property type="molecule type" value="Genomic_DNA"/>
</dbReference>
<organism evidence="1 2">
    <name type="scientific">Roseimaritima multifibrata</name>
    <dbReference type="NCBI Taxonomy" id="1930274"/>
    <lineage>
        <taxon>Bacteria</taxon>
        <taxon>Pseudomonadati</taxon>
        <taxon>Planctomycetota</taxon>
        <taxon>Planctomycetia</taxon>
        <taxon>Pirellulales</taxon>
        <taxon>Pirellulaceae</taxon>
        <taxon>Roseimaritima</taxon>
    </lineage>
</organism>
<dbReference type="Proteomes" id="UP000320672">
    <property type="component" value="Chromosome"/>
</dbReference>
<protein>
    <recommendedName>
        <fullName evidence="3">mRNA interferase HigB</fullName>
    </recommendedName>
</protein>
<dbReference type="KEGG" id="rml:FF011L_03400"/>
<evidence type="ECO:0008006" key="3">
    <source>
        <dbReference type="Google" id="ProtNLM"/>
    </source>
</evidence>
<evidence type="ECO:0000313" key="1">
    <source>
        <dbReference type="EMBL" id="QDS91610.1"/>
    </source>
</evidence>
<sequence>MNHFASPAFWECYKKLPDVIRTLADKNFALLKDNPDHPSLHFKKVGRYRSARVGRDFRALAVETDDGLLWFWIGNHAEYDRLIGA</sequence>
<proteinExistence type="predicted"/>
<accession>A0A517M9P3</accession>
<name>A0A517M9P3_9BACT</name>
<dbReference type="OrthoDB" id="129742at2"/>
<keyword evidence="2" id="KW-1185">Reference proteome</keyword>
<reference evidence="1 2" key="1">
    <citation type="submission" date="2019-02" db="EMBL/GenBank/DDBJ databases">
        <title>Deep-cultivation of Planctomycetes and their phenomic and genomic characterization uncovers novel biology.</title>
        <authorList>
            <person name="Wiegand S."/>
            <person name="Jogler M."/>
            <person name="Boedeker C."/>
            <person name="Pinto D."/>
            <person name="Vollmers J."/>
            <person name="Rivas-Marin E."/>
            <person name="Kohn T."/>
            <person name="Peeters S.H."/>
            <person name="Heuer A."/>
            <person name="Rast P."/>
            <person name="Oberbeckmann S."/>
            <person name="Bunk B."/>
            <person name="Jeske O."/>
            <person name="Meyerdierks A."/>
            <person name="Storesund J.E."/>
            <person name="Kallscheuer N."/>
            <person name="Luecker S."/>
            <person name="Lage O.M."/>
            <person name="Pohl T."/>
            <person name="Merkel B.J."/>
            <person name="Hornburger P."/>
            <person name="Mueller R.-W."/>
            <person name="Bruemmer F."/>
            <person name="Labrenz M."/>
            <person name="Spormann A.M."/>
            <person name="Op den Camp H."/>
            <person name="Overmann J."/>
            <person name="Amann R."/>
            <person name="Jetten M.S.M."/>
            <person name="Mascher T."/>
            <person name="Medema M.H."/>
            <person name="Devos D.P."/>
            <person name="Kaster A.-K."/>
            <person name="Ovreas L."/>
            <person name="Rohde M."/>
            <person name="Galperin M.Y."/>
            <person name="Jogler C."/>
        </authorList>
    </citation>
    <scope>NUCLEOTIDE SEQUENCE [LARGE SCALE GENOMIC DNA]</scope>
    <source>
        <strain evidence="1 2">FF011L</strain>
    </source>
</reference>
<dbReference type="SUPFAM" id="SSF143011">
    <property type="entry name" value="RelE-like"/>
    <property type="match status" value="1"/>
</dbReference>
<dbReference type="AlphaFoldDB" id="A0A517M9P3"/>
<dbReference type="RefSeq" id="WP_145349661.1">
    <property type="nucleotide sequence ID" value="NZ_CP036262.1"/>
</dbReference>
<dbReference type="InterPro" id="IPR035093">
    <property type="entry name" value="RelE/ParE_toxin_dom_sf"/>
</dbReference>